<dbReference type="AlphaFoldDB" id="A0A2M4B691"/>
<proteinExistence type="predicted"/>
<organism evidence="1">
    <name type="scientific">Anopheles triannulatus</name>
    <dbReference type="NCBI Taxonomy" id="58253"/>
    <lineage>
        <taxon>Eukaryota</taxon>
        <taxon>Metazoa</taxon>
        <taxon>Ecdysozoa</taxon>
        <taxon>Arthropoda</taxon>
        <taxon>Hexapoda</taxon>
        <taxon>Insecta</taxon>
        <taxon>Pterygota</taxon>
        <taxon>Neoptera</taxon>
        <taxon>Endopterygota</taxon>
        <taxon>Diptera</taxon>
        <taxon>Nematocera</taxon>
        <taxon>Culicoidea</taxon>
        <taxon>Culicidae</taxon>
        <taxon>Anophelinae</taxon>
        <taxon>Anopheles</taxon>
    </lineage>
</organism>
<sequence length="89" mass="9670">MWGLGSRFIMHLTAGSDAAPLAHEMLLLREGFVGGFGMPFGRSLDSRASQVPLAGGRGYSTDRLILRWNATAGTDRQNLSVLFSNRFPS</sequence>
<evidence type="ECO:0000313" key="1">
    <source>
        <dbReference type="EMBL" id="MBW48522.1"/>
    </source>
</evidence>
<reference evidence="1" key="1">
    <citation type="submission" date="2018-01" db="EMBL/GenBank/DDBJ databases">
        <title>An insight into the sialome of Amazonian anophelines.</title>
        <authorList>
            <person name="Ribeiro J.M."/>
            <person name="Scarpassa V."/>
            <person name="Calvo E."/>
        </authorList>
    </citation>
    <scope>NUCLEOTIDE SEQUENCE</scope>
    <source>
        <tissue evidence="1">Salivary glands</tissue>
    </source>
</reference>
<dbReference type="EMBL" id="GGFK01015201">
    <property type="protein sequence ID" value="MBW48522.1"/>
    <property type="molecule type" value="Transcribed_RNA"/>
</dbReference>
<accession>A0A2M4B691</accession>
<protein>
    <submittedName>
        <fullName evidence="1">Putative secreted protein</fullName>
    </submittedName>
</protein>
<name>A0A2M4B691_9DIPT</name>